<evidence type="ECO:0000313" key="3">
    <source>
        <dbReference type="EnsemblMetazoa" id="PHUM165170-PA"/>
    </source>
</evidence>
<evidence type="ECO:0000313" key="4">
    <source>
        <dbReference type="Proteomes" id="UP000009046"/>
    </source>
</evidence>
<accession>E0VFR9</accession>
<evidence type="ECO:0000313" key="2">
    <source>
        <dbReference type="EMBL" id="EEB12225.1"/>
    </source>
</evidence>
<reference evidence="3" key="3">
    <citation type="submission" date="2020-05" db="UniProtKB">
        <authorList>
            <consortium name="EnsemblMetazoa"/>
        </authorList>
    </citation>
    <scope>IDENTIFICATION</scope>
    <source>
        <strain evidence="3">USDA</strain>
    </source>
</reference>
<reference evidence="2" key="2">
    <citation type="submission" date="2007-04" db="EMBL/GenBank/DDBJ databases">
        <title>The genome of the human body louse.</title>
        <authorList>
            <consortium name="The Human Body Louse Genome Consortium"/>
            <person name="Kirkness E."/>
            <person name="Walenz B."/>
            <person name="Hass B."/>
            <person name="Bruggner R."/>
            <person name="Strausberg R."/>
        </authorList>
    </citation>
    <scope>NUCLEOTIDE SEQUENCE</scope>
    <source>
        <strain>USDA</strain>
    </source>
</reference>
<reference evidence="2" key="1">
    <citation type="submission" date="2007-04" db="EMBL/GenBank/DDBJ databases">
        <title>Annotation of Pediculus humanus corporis strain USDA.</title>
        <authorList>
            <person name="Kirkness E."/>
            <person name="Hannick L."/>
            <person name="Hass B."/>
            <person name="Bruggner R."/>
            <person name="Lawson D."/>
            <person name="Bidwell S."/>
            <person name="Joardar V."/>
            <person name="Caler E."/>
            <person name="Walenz B."/>
            <person name="Inman J."/>
            <person name="Schobel S."/>
            <person name="Galinsky K."/>
            <person name="Amedeo P."/>
            <person name="Strausberg R."/>
        </authorList>
    </citation>
    <scope>NUCLEOTIDE SEQUENCE</scope>
    <source>
        <strain>USDA</strain>
    </source>
</reference>
<sequence length="425" mass="47265">MDGWIFERCWKFFCNNNSPVPAHRWFRHISEAADAYKHKDSFGRNRRVVDPSAPLPQSPPDTESAAYESPEKTKEPDDSHDSDRIKDGNDLDTSGTSQEGGDSNQSNDSTHKQQSTLSTSHPSPSAISPETSEHGRKSVDSSPSQRRKVEQVRLSTVTNSLVQPSEVVVSLKPVLTAEPVLTPLEQIRVKDEEIRKALLAKQQLVADILHVPKEEFQTIAEMAGEPSVDREAAELVLAAVNQANELAAAVNEALKVTDEEAVTYTSEVMPGYSTRGGRRKTRLPGVPAQKLQGISNSLNYQLTQLLKIVKERDEEREMLRKELQKCREQIHVLHETHRDSQKSPSHSRSNEEGGGGDEFGEIAREPVTDSNDNDNEDEGNITRYNHDTQDSNPENLEVFVDALSGDMEVLEAQSEASETEEEPPV</sequence>
<gene>
    <name evidence="3" type="primary">8236617</name>
    <name evidence="2" type="ORF">Phum_PHUM165170</name>
</gene>
<evidence type="ECO:0000256" key="1">
    <source>
        <dbReference type="SAM" id="MobiDB-lite"/>
    </source>
</evidence>
<dbReference type="Proteomes" id="UP000009046">
    <property type="component" value="Unassembled WGS sequence"/>
</dbReference>
<dbReference type="GeneID" id="8236617"/>
<feature type="compositionally biased region" description="Basic and acidic residues" evidence="1">
    <location>
        <begin position="69"/>
        <end position="89"/>
    </location>
</feature>
<proteinExistence type="predicted"/>
<dbReference type="EMBL" id="DS235123">
    <property type="protein sequence ID" value="EEB12225.1"/>
    <property type="molecule type" value="Genomic_DNA"/>
</dbReference>
<dbReference type="OrthoDB" id="2272012at2759"/>
<dbReference type="RefSeq" id="XP_002424963.1">
    <property type="nucleotide sequence ID" value="XM_002424918.1"/>
</dbReference>
<dbReference type="InParanoid" id="E0VFR9"/>
<dbReference type="CTD" id="8236617"/>
<dbReference type="eggNOG" id="KOG3520">
    <property type="taxonomic scope" value="Eukaryota"/>
</dbReference>
<dbReference type="KEGG" id="phu:Phum_PHUM165170"/>
<dbReference type="EnsemblMetazoa" id="PHUM165170-RA">
    <property type="protein sequence ID" value="PHUM165170-PA"/>
    <property type="gene ID" value="PHUM165170"/>
</dbReference>
<dbReference type="STRING" id="121224.E0VFR9"/>
<dbReference type="EMBL" id="AAZO01001926">
    <property type="status" value="NOT_ANNOTATED_CDS"/>
    <property type="molecule type" value="Genomic_DNA"/>
</dbReference>
<dbReference type="OMA" id="GWIFERC"/>
<dbReference type="VEuPathDB" id="VectorBase:PHUM165170"/>
<feature type="region of interest" description="Disordered" evidence="1">
    <location>
        <begin position="334"/>
        <end position="425"/>
    </location>
</feature>
<dbReference type="HOGENOM" id="CLU_646094_0_0_1"/>
<feature type="region of interest" description="Disordered" evidence="1">
    <location>
        <begin position="43"/>
        <end position="152"/>
    </location>
</feature>
<feature type="compositionally biased region" description="Polar residues" evidence="1">
    <location>
        <begin position="91"/>
        <end position="130"/>
    </location>
</feature>
<organism>
    <name type="scientific">Pediculus humanus subsp. corporis</name>
    <name type="common">Body louse</name>
    <dbReference type="NCBI Taxonomy" id="121224"/>
    <lineage>
        <taxon>Eukaryota</taxon>
        <taxon>Metazoa</taxon>
        <taxon>Ecdysozoa</taxon>
        <taxon>Arthropoda</taxon>
        <taxon>Hexapoda</taxon>
        <taxon>Insecta</taxon>
        <taxon>Pterygota</taxon>
        <taxon>Neoptera</taxon>
        <taxon>Paraneoptera</taxon>
        <taxon>Psocodea</taxon>
        <taxon>Troctomorpha</taxon>
        <taxon>Phthiraptera</taxon>
        <taxon>Anoplura</taxon>
        <taxon>Pediculidae</taxon>
        <taxon>Pediculus</taxon>
    </lineage>
</organism>
<protein>
    <submittedName>
        <fullName evidence="2 3">Uncharacterized protein</fullName>
    </submittedName>
</protein>
<dbReference type="AlphaFoldDB" id="E0VFR9"/>
<keyword evidence="4" id="KW-1185">Reference proteome</keyword>
<name>E0VFR9_PEDHC</name>